<evidence type="ECO:0000256" key="5">
    <source>
        <dbReference type="ARBA" id="ARBA00022989"/>
    </source>
</evidence>
<keyword evidence="10" id="KW-1185">Reference proteome</keyword>
<sequence length="302" mass="31686">MSGPNHPGPESEELEPGSEPSDELDLGSEPGDEPESIDDAPEAGTGQTEFYSQAYSAPESEHFTSGPYVPVDPRLYDYDHYDDAIEFEDERTTPRWPWVVGVAAIVAAIALVVSVSLLFARTDTQKLATPGTAPVSTPPVQDEITTTTPPPPPPPPPPSTPPPPPPPPETVTVTTTAPPPPPPEAAPPPAPAPAPPATSTVAAPPPTTTTPVGPRQVTYSVTGTKAPFDVITITYIDASGQRRTQRNAYISWSLTLTPISQSEIGSVEASSLLRLSKLNCSITTSDGTVLSSNNNDQPQTSC</sequence>
<feature type="compositionally biased region" description="Acidic residues" evidence="7">
    <location>
        <begin position="10"/>
        <end position="41"/>
    </location>
</feature>
<feature type="compositionally biased region" description="Pro residues" evidence="7">
    <location>
        <begin position="148"/>
        <end position="169"/>
    </location>
</feature>
<dbReference type="RefSeq" id="WP_163758317.1">
    <property type="nucleotide sequence ID" value="NZ_BLKW01000004.1"/>
</dbReference>
<comment type="subcellular location">
    <subcellularLocation>
        <location evidence="1">Cell membrane</location>
    </subcellularLocation>
</comment>
<dbReference type="PRINTS" id="PR01217">
    <property type="entry name" value="PRICHEXTENSN"/>
</dbReference>
<comment type="caution">
    <text evidence="9">The sequence shown here is derived from an EMBL/GenBank/DDBJ whole genome shotgun (WGS) entry which is preliminary data.</text>
</comment>
<evidence type="ECO:0000313" key="10">
    <source>
        <dbReference type="Proteomes" id="UP000465361"/>
    </source>
</evidence>
<protein>
    <recommendedName>
        <fullName evidence="11">Transport accessory protein MmpS3</fullName>
    </recommendedName>
</protein>
<name>A0A7I9Y0Q6_9MYCO</name>
<keyword evidence="5 8" id="KW-1133">Transmembrane helix</keyword>
<keyword evidence="3" id="KW-1003">Cell membrane</keyword>
<reference evidence="9 10" key="1">
    <citation type="journal article" date="2019" name="Emerg. Microbes Infect.">
        <title>Comprehensive subspecies identification of 175 nontuberculous mycobacteria species based on 7547 genomic profiles.</title>
        <authorList>
            <person name="Matsumoto Y."/>
            <person name="Kinjo T."/>
            <person name="Motooka D."/>
            <person name="Nabeya D."/>
            <person name="Jung N."/>
            <person name="Uechi K."/>
            <person name="Horii T."/>
            <person name="Iida T."/>
            <person name="Fujita J."/>
            <person name="Nakamura S."/>
        </authorList>
    </citation>
    <scope>NUCLEOTIDE SEQUENCE [LARGE SCALE GENOMIC DNA]</scope>
    <source>
        <strain evidence="9 10">JCM 17322</strain>
    </source>
</reference>
<accession>A0A7I9Y0Q6</accession>
<dbReference type="Proteomes" id="UP000465361">
    <property type="component" value="Unassembled WGS sequence"/>
</dbReference>
<evidence type="ECO:0000313" key="9">
    <source>
        <dbReference type="EMBL" id="GFG75533.1"/>
    </source>
</evidence>
<dbReference type="Gene3D" id="2.60.40.2880">
    <property type="entry name" value="MmpS1-5, C-terminal soluble domain"/>
    <property type="match status" value="1"/>
</dbReference>
<evidence type="ECO:0000256" key="6">
    <source>
        <dbReference type="ARBA" id="ARBA00023136"/>
    </source>
</evidence>
<evidence type="ECO:0000256" key="4">
    <source>
        <dbReference type="ARBA" id="ARBA00022692"/>
    </source>
</evidence>
<proteinExistence type="inferred from homology"/>
<organism evidence="9 10">
    <name type="scientific">Mycobacterium botniense</name>
    <dbReference type="NCBI Taxonomy" id="84962"/>
    <lineage>
        <taxon>Bacteria</taxon>
        <taxon>Bacillati</taxon>
        <taxon>Actinomycetota</taxon>
        <taxon>Actinomycetes</taxon>
        <taxon>Mycobacteriales</taxon>
        <taxon>Mycobacteriaceae</taxon>
        <taxon>Mycobacterium</taxon>
    </lineage>
</organism>
<feature type="region of interest" description="Disordered" evidence="7">
    <location>
        <begin position="1"/>
        <end position="68"/>
    </location>
</feature>
<dbReference type="AlphaFoldDB" id="A0A7I9Y0Q6"/>
<feature type="region of interest" description="Disordered" evidence="7">
    <location>
        <begin position="128"/>
        <end position="217"/>
    </location>
</feature>
<evidence type="ECO:0000256" key="8">
    <source>
        <dbReference type="SAM" id="Phobius"/>
    </source>
</evidence>
<evidence type="ECO:0000256" key="3">
    <source>
        <dbReference type="ARBA" id="ARBA00022475"/>
    </source>
</evidence>
<feature type="transmembrane region" description="Helical" evidence="8">
    <location>
        <begin position="96"/>
        <end position="120"/>
    </location>
</feature>
<gene>
    <name evidence="9" type="ORF">MBOT_28980</name>
</gene>
<feature type="compositionally biased region" description="Polar residues" evidence="7">
    <location>
        <begin position="45"/>
        <end position="55"/>
    </location>
</feature>
<evidence type="ECO:0000256" key="2">
    <source>
        <dbReference type="ARBA" id="ARBA00007531"/>
    </source>
</evidence>
<dbReference type="InterPro" id="IPR008693">
    <property type="entry name" value="MmpS"/>
</dbReference>
<evidence type="ECO:0000256" key="7">
    <source>
        <dbReference type="SAM" id="MobiDB-lite"/>
    </source>
</evidence>
<dbReference type="GO" id="GO:0005886">
    <property type="term" value="C:plasma membrane"/>
    <property type="evidence" value="ECO:0007669"/>
    <property type="project" value="UniProtKB-SubCell"/>
</dbReference>
<evidence type="ECO:0008006" key="11">
    <source>
        <dbReference type="Google" id="ProtNLM"/>
    </source>
</evidence>
<comment type="similarity">
    <text evidence="2">Belongs to the MmpS family.</text>
</comment>
<dbReference type="InterPro" id="IPR038468">
    <property type="entry name" value="MmpS_C"/>
</dbReference>
<dbReference type="Pfam" id="PF05423">
    <property type="entry name" value="Mycobact_memb"/>
    <property type="match status" value="1"/>
</dbReference>
<evidence type="ECO:0000256" key="1">
    <source>
        <dbReference type="ARBA" id="ARBA00004236"/>
    </source>
</evidence>
<feature type="compositionally biased region" description="Pro residues" evidence="7">
    <location>
        <begin position="177"/>
        <end position="196"/>
    </location>
</feature>
<keyword evidence="6 8" id="KW-0472">Membrane</keyword>
<keyword evidence="4 8" id="KW-0812">Transmembrane</keyword>
<dbReference type="EMBL" id="BLKW01000004">
    <property type="protein sequence ID" value="GFG75533.1"/>
    <property type="molecule type" value="Genomic_DNA"/>
</dbReference>